<dbReference type="SUPFAM" id="SSF51206">
    <property type="entry name" value="cAMP-binding domain-like"/>
    <property type="match status" value="1"/>
</dbReference>
<dbReference type="Gene3D" id="3.30.565.10">
    <property type="entry name" value="Histidine kinase-like ATPase, C-terminal domain"/>
    <property type="match status" value="1"/>
</dbReference>
<dbReference type="SMART" id="SM00387">
    <property type="entry name" value="HATPase_c"/>
    <property type="match status" value="1"/>
</dbReference>
<dbReference type="Gene3D" id="1.10.287.130">
    <property type="match status" value="1"/>
</dbReference>
<dbReference type="SUPFAM" id="SSF55874">
    <property type="entry name" value="ATPase domain of HSP90 chaperone/DNA topoisomerase II/histidine kinase"/>
    <property type="match status" value="1"/>
</dbReference>
<feature type="domain" description="Histidine kinase" evidence="6">
    <location>
        <begin position="288"/>
        <end position="470"/>
    </location>
</feature>
<dbReference type="CDD" id="cd00038">
    <property type="entry name" value="CAP_ED"/>
    <property type="match status" value="1"/>
</dbReference>
<evidence type="ECO:0000256" key="3">
    <source>
        <dbReference type="ARBA" id="ARBA00022777"/>
    </source>
</evidence>
<dbReference type="EMBL" id="CADCVB010000173">
    <property type="protein sequence ID" value="CAA9443117.1"/>
    <property type="molecule type" value="Genomic_DNA"/>
</dbReference>
<dbReference type="InterPro" id="IPR003594">
    <property type="entry name" value="HATPase_dom"/>
</dbReference>
<dbReference type="InterPro" id="IPR005467">
    <property type="entry name" value="His_kinase_dom"/>
</dbReference>
<dbReference type="InterPro" id="IPR004358">
    <property type="entry name" value="Sig_transdc_His_kin-like_C"/>
</dbReference>
<dbReference type="Pfam" id="PF02518">
    <property type="entry name" value="HATPase_c"/>
    <property type="match status" value="1"/>
</dbReference>
<dbReference type="GO" id="GO:0004673">
    <property type="term" value="F:protein histidine kinase activity"/>
    <property type="evidence" value="ECO:0007669"/>
    <property type="project" value="UniProtKB-EC"/>
</dbReference>
<dbReference type="Gene3D" id="2.60.120.10">
    <property type="entry name" value="Jelly Rolls"/>
    <property type="match status" value="1"/>
</dbReference>
<dbReference type="Pfam" id="PF00027">
    <property type="entry name" value="cNMP_binding"/>
    <property type="match status" value="1"/>
</dbReference>
<evidence type="ECO:0000256" key="1">
    <source>
        <dbReference type="ARBA" id="ARBA00000085"/>
    </source>
</evidence>
<evidence type="ECO:0000256" key="4">
    <source>
        <dbReference type="ARBA" id="ARBA00023012"/>
    </source>
</evidence>
<organism evidence="7">
    <name type="scientific">uncultured Rubrobacteraceae bacterium</name>
    <dbReference type="NCBI Taxonomy" id="349277"/>
    <lineage>
        <taxon>Bacteria</taxon>
        <taxon>Bacillati</taxon>
        <taxon>Actinomycetota</taxon>
        <taxon>Rubrobacteria</taxon>
        <taxon>Rubrobacterales</taxon>
        <taxon>Rubrobacteraceae</taxon>
        <taxon>environmental samples</taxon>
    </lineage>
</organism>
<dbReference type="AlphaFoldDB" id="A0A6J4QPW2"/>
<dbReference type="PROSITE" id="PS50042">
    <property type="entry name" value="CNMP_BINDING_3"/>
    <property type="match status" value="1"/>
</dbReference>
<evidence type="ECO:0000313" key="7">
    <source>
        <dbReference type="EMBL" id="CAA9443117.1"/>
    </source>
</evidence>
<dbReference type="GO" id="GO:0000160">
    <property type="term" value="P:phosphorelay signal transduction system"/>
    <property type="evidence" value="ECO:0007669"/>
    <property type="project" value="UniProtKB-KW"/>
</dbReference>
<evidence type="ECO:0000259" key="6">
    <source>
        <dbReference type="PROSITE" id="PS50109"/>
    </source>
</evidence>
<dbReference type="InterPro" id="IPR018490">
    <property type="entry name" value="cNMP-bd_dom_sf"/>
</dbReference>
<dbReference type="InterPro" id="IPR036890">
    <property type="entry name" value="HATPase_C_sf"/>
</dbReference>
<dbReference type="PANTHER" id="PTHR43065">
    <property type="entry name" value="SENSOR HISTIDINE KINASE"/>
    <property type="match status" value="1"/>
</dbReference>
<keyword evidence="3" id="KW-0418">Kinase</keyword>
<accession>A0A6J4QPW2</accession>
<keyword evidence="3" id="KW-0808">Transferase</keyword>
<dbReference type="PROSITE" id="PS50109">
    <property type="entry name" value="HIS_KIN"/>
    <property type="match status" value="1"/>
</dbReference>
<protein>
    <recommendedName>
        <fullName evidence="2">histidine kinase</fullName>
        <ecNumber evidence="2">2.7.13.3</ecNumber>
    </recommendedName>
</protein>
<reference evidence="7" key="1">
    <citation type="submission" date="2020-02" db="EMBL/GenBank/DDBJ databases">
        <authorList>
            <person name="Meier V. D."/>
        </authorList>
    </citation>
    <scope>NUCLEOTIDE SEQUENCE</scope>
    <source>
        <strain evidence="7">AVDCRST_MAG78</strain>
    </source>
</reference>
<dbReference type="EC" id="2.7.13.3" evidence="2"/>
<dbReference type="InterPro" id="IPR000595">
    <property type="entry name" value="cNMP-bd_dom"/>
</dbReference>
<dbReference type="PANTHER" id="PTHR43065:SF48">
    <property type="entry name" value="HISTIDINE KINASE"/>
    <property type="match status" value="1"/>
</dbReference>
<dbReference type="PRINTS" id="PR00344">
    <property type="entry name" value="BCTRLSENSOR"/>
</dbReference>
<sequence length="471" mass="51190">MQSATATETLRRVPLFSGLSVEQLEWISGKGTEIRLAPSALIASQGDPADGFYVILEGETEWTRRVGGREFHAVTLRAGEVFAELILFLEASYPTTGRALTEVRLFKLEPDAFWEMLAICPQVLRGVLRVATERSQIHESVSQQQARLISLGNMAAGLAHELNNPAAAVRRSAAQAREVFPSLSARAFELSAQLSPEQRSYVASLPKEVAGLAEEAPELDTLARSDRVDEISDWLDERGVEDAWELAPTFVGAVLNAEWLQDLADRVPAGSLGTVLSWLAMEVTGDGLLEEIEEGSGRIFELVGAVKEYSYMDRAPSREEVDVHEGLENTLAMLGHKLEKGNVAVTREYDPDLPRIAAYGDELNQVWTALIDNAIDAAGEAAGDESGHVRLRTSRENGRVLVEVSDDGPGIPEEIEDRVFEPFFTTKEVGAGVGLGLDIARRAVGGHGGEIRAVSEPGDTRIEVRLPVEAT</sequence>
<dbReference type="InterPro" id="IPR014710">
    <property type="entry name" value="RmlC-like_jellyroll"/>
</dbReference>
<gene>
    <name evidence="7" type="ORF">AVDCRST_MAG78-2628</name>
</gene>
<proteinExistence type="predicted"/>
<evidence type="ECO:0000259" key="5">
    <source>
        <dbReference type="PROSITE" id="PS50042"/>
    </source>
</evidence>
<keyword evidence="4" id="KW-0902">Two-component regulatory system</keyword>
<feature type="domain" description="Cyclic nucleotide-binding" evidence="5">
    <location>
        <begin position="15"/>
        <end position="134"/>
    </location>
</feature>
<comment type="catalytic activity">
    <reaction evidence="1">
        <text>ATP + protein L-histidine = ADP + protein N-phospho-L-histidine.</text>
        <dbReference type="EC" id="2.7.13.3"/>
    </reaction>
</comment>
<dbReference type="SMART" id="SM00100">
    <property type="entry name" value="cNMP"/>
    <property type="match status" value="1"/>
</dbReference>
<evidence type="ECO:0000256" key="2">
    <source>
        <dbReference type="ARBA" id="ARBA00012438"/>
    </source>
</evidence>
<name>A0A6J4QPW2_9ACTN</name>